<evidence type="ECO:0000256" key="3">
    <source>
        <dbReference type="ARBA" id="ARBA00048505"/>
    </source>
</evidence>
<comment type="caution">
    <text evidence="5">The sequence shown here is derived from an EMBL/GenBank/DDBJ whole genome shotgun (WGS) entry which is preliminary data.</text>
</comment>
<dbReference type="InterPro" id="IPR001279">
    <property type="entry name" value="Metallo-B-lactamas"/>
</dbReference>
<dbReference type="InterPro" id="IPR036866">
    <property type="entry name" value="RibonucZ/Hydroxyglut_hydro"/>
</dbReference>
<dbReference type="EMBL" id="JAMDMX010000107">
    <property type="protein sequence ID" value="MCY9696645.1"/>
    <property type="molecule type" value="Genomic_DNA"/>
</dbReference>
<feature type="domain" description="Metallo-beta-lactamase" evidence="4">
    <location>
        <begin position="40"/>
        <end position="252"/>
    </location>
</feature>
<comment type="catalytic activity">
    <reaction evidence="3">
        <text>3',5'-cyclic UMP + H2O = UMP + H(+)</text>
        <dbReference type="Rhea" id="RHEA:70575"/>
        <dbReference type="ChEBI" id="CHEBI:15377"/>
        <dbReference type="ChEBI" id="CHEBI:15378"/>
        <dbReference type="ChEBI" id="CHEBI:57865"/>
        <dbReference type="ChEBI" id="CHEBI:184387"/>
    </reaction>
    <physiologicalReaction direction="left-to-right" evidence="3">
        <dbReference type="Rhea" id="RHEA:70576"/>
    </physiologicalReaction>
</comment>
<dbReference type="Gene3D" id="3.60.15.10">
    <property type="entry name" value="Ribonuclease Z/Hydroxyacylglutathione hydrolase-like"/>
    <property type="match status" value="1"/>
</dbReference>
<sequence length="285" mass="31818">MEKTEHRELTYEHTYIPLTTLSSGEGKEIAIDIYGYCIQFVNICIMGNPTSRDKEWCLVDAGMPQSADEIIRVAEERFGAQRKPTAIILTHGHFDHVGAIESLLEYWDVPVYAHELEIPYLTGKSNYPKGDSTVDGGLISELSPLFPNHGIDISNHVHPLPANGIVPGLTGWQWIHTPGHTPGHISLFRAKDRSLIVGDAFVTVKQESLYKVFTQEQEISGPPKYFTTDWQAAGESVRKLRDLHPSLAITGHGKPMVGEELSRELGRLAENFEELAIPKDGRFVH</sequence>
<gene>
    <name evidence="5" type="ORF">M5X19_27620</name>
</gene>
<evidence type="ECO:0000259" key="4">
    <source>
        <dbReference type="SMART" id="SM00849"/>
    </source>
</evidence>
<dbReference type="PANTHER" id="PTHR42951:SF17">
    <property type="entry name" value="METALLO-BETA-LACTAMASE DOMAIN-CONTAINING PROTEIN"/>
    <property type="match status" value="1"/>
</dbReference>
<proteinExistence type="predicted"/>
<dbReference type="SUPFAM" id="SSF56281">
    <property type="entry name" value="Metallo-hydrolase/oxidoreductase"/>
    <property type="match status" value="1"/>
</dbReference>
<accession>A0ABT4GKC0</accession>
<evidence type="ECO:0000313" key="6">
    <source>
        <dbReference type="Proteomes" id="UP001527099"/>
    </source>
</evidence>
<dbReference type="InterPro" id="IPR050855">
    <property type="entry name" value="NDM-1-like"/>
</dbReference>
<dbReference type="RefSeq" id="WP_268617683.1">
    <property type="nucleotide sequence ID" value="NZ_JAMDMX010000107.1"/>
</dbReference>
<protein>
    <submittedName>
        <fullName evidence="5">MBL fold metallo-hydrolase</fullName>
    </submittedName>
</protein>
<keyword evidence="6" id="KW-1185">Reference proteome</keyword>
<name>A0ABT4GKC0_9BACL</name>
<evidence type="ECO:0000256" key="1">
    <source>
        <dbReference type="ARBA" id="ARBA00034221"/>
    </source>
</evidence>
<organism evidence="5 6">
    <name type="scientific">Paenibacillus alginolyticus</name>
    <dbReference type="NCBI Taxonomy" id="59839"/>
    <lineage>
        <taxon>Bacteria</taxon>
        <taxon>Bacillati</taxon>
        <taxon>Bacillota</taxon>
        <taxon>Bacilli</taxon>
        <taxon>Bacillales</taxon>
        <taxon>Paenibacillaceae</taxon>
        <taxon>Paenibacillus</taxon>
    </lineage>
</organism>
<dbReference type="PANTHER" id="PTHR42951">
    <property type="entry name" value="METALLO-BETA-LACTAMASE DOMAIN-CONTAINING"/>
    <property type="match status" value="1"/>
</dbReference>
<evidence type="ECO:0000256" key="2">
    <source>
        <dbReference type="ARBA" id="ARBA00034301"/>
    </source>
</evidence>
<dbReference type="Proteomes" id="UP001527099">
    <property type="component" value="Unassembled WGS sequence"/>
</dbReference>
<comment type="catalytic activity">
    <reaction evidence="1">
        <text>3',5'-cyclic CMP + H2O = CMP + H(+)</text>
        <dbReference type="Rhea" id="RHEA:72675"/>
        <dbReference type="ChEBI" id="CHEBI:15377"/>
        <dbReference type="ChEBI" id="CHEBI:15378"/>
        <dbReference type="ChEBI" id="CHEBI:58003"/>
        <dbReference type="ChEBI" id="CHEBI:60377"/>
    </reaction>
    <physiologicalReaction direction="left-to-right" evidence="1">
        <dbReference type="Rhea" id="RHEA:72676"/>
    </physiologicalReaction>
</comment>
<reference evidence="5 6" key="1">
    <citation type="submission" date="2022-05" db="EMBL/GenBank/DDBJ databases">
        <title>Genome Sequencing of Bee-Associated Microbes.</title>
        <authorList>
            <person name="Dunlap C."/>
        </authorList>
    </citation>
    <scope>NUCLEOTIDE SEQUENCE [LARGE SCALE GENOMIC DNA]</scope>
    <source>
        <strain evidence="5 6">NRRL B-14421</strain>
    </source>
</reference>
<evidence type="ECO:0000313" key="5">
    <source>
        <dbReference type="EMBL" id="MCY9696645.1"/>
    </source>
</evidence>
<dbReference type="CDD" id="cd07721">
    <property type="entry name" value="yflN-like_MBL-fold"/>
    <property type="match status" value="1"/>
</dbReference>
<dbReference type="SMART" id="SM00849">
    <property type="entry name" value="Lactamase_B"/>
    <property type="match status" value="1"/>
</dbReference>
<dbReference type="Pfam" id="PF00753">
    <property type="entry name" value="Lactamase_B"/>
    <property type="match status" value="1"/>
</dbReference>
<comment type="function">
    <text evidence="2">Counteracts the endogenous Pycsar antiviral defense system. Phosphodiesterase that enables metal-dependent hydrolysis of host cyclic nucleotide Pycsar defense signals such as cCMP and cUMP.</text>
</comment>